<name>A0A7S1Y7R4_9STRA</name>
<evidence type="ECO:0000256" key="3">
    <source>
        <dbReference type="SAM" id="SignalP"/>
    </source>
</evidence>
<evidence type="ECO:0000256" key="2">
    <source>
        <dbReference type="SAM" id="Phobius"/>
    </source>
</evidence>
<keyword evidence="2" id="KW-1133">Transmembrane helix</keyword>
<feature type="transmembrane region" description="Helical" evidence="2">
    <location>
        <begin position="176"/>
        <end position="200"/>
    </location>
</feature>
<accession>A0A7S1Y7R4</accession>
<feature type="chain" id="PRO_5031277029" description="Derlin" evidence="3">
    <location>
        <begin position="24"/>
        <end position="291"/>
    </location>
</feature>
<keyword evidence="2" id="KW-0472">Membrane</keyword>
<feature type="transmembrane region" description="Helical" evidence="2">
    <location>
        <begin position="110"/>
        <end position="129"/>
    </location>
</feature>
<keyword evidence="2" id="KW-0812">Transmembrane</keyword>
<proteinExistence type="predicted"/>
<evidence type="ECO:0000256" key="1">
    <source>
        <dbReference type="SAM" id="MobiDB-lite"/>
    </source>
</evidence>
<feature type="transmembrane region" description="Helical" evidence="2">
    <location>
        <begin position="80"/>
        <end position="98"/>
    </location>
</feature>
<dbReference type="EMBL" id="HBGK01021701">
    <property type="protein sequence ID" value="CAD9282180.1"/>
    <property type="molecule type" value="Transcribed_RNA"/>
</dbReference>
<keyword evidence="3" id="KW-0732">Signal</keyword>
<feature type="transmembrane region" description="Helical" evidence="2">
    <location>
        <begin position="135"/>
        <end position="155"/>
    </location>
</feature>
<evidence type="ECO:0008006" key="5">
    <source>
        <dbReference type="Google" id="ProtNLM"/>
    </source>
</evidence>
<protein>
    <recommendedName>
        <fullName evidence="5">Derlin</fullName>
    </recommendedName>
</protein>
<organism evidence="4">
    <name type="scientific">Grammatophora oceanica</name>
    <dbReference type="NCBI Taxonomy" id="210454"/>
    <lineage>
        <taxon>Eukaryota</taxon>
        <taxon>Sar</taxon>
        <taxon>Stramenopiles</taxon>
        <taxon>Ochrophyta</taxon>
        <taxon>Bacillariophyta</taxon>
        <taxon>Fragilariophyceae</taxon>
        <taxon>Fragilariophycidae</taxon>
        <taxon>Rhabdonematales</taxon>
        <taxon>Grammatophoraceae</taxon>
        <taxon>Grammatophora</taxon>
    </lineage>
</organism>
<sequence>MKRPRVFILRLCVVGFLGTTSLGSGIRRPSFLAAGAENVGAKRQNSLAFVGDGDATAASNYYRQYEQRNSAADLDTQQRTSFFAVVLVSTANMLINWYRDDVLTPQVVRIPRVIWELVLMILSLQATIAQQAVPGLYAMLSLMLGSTAVGDLFFWAPMFAVASMFERINLATSPRFLLLLQSLVVGFIYLFSSVNAWGAYLSSRDEQKIKRDLRAKEIWRQELANRRRGGGGRIKQPPSLASGEKKQRFRFHSSIGTTLGRDEAKTKRNDVGSSSSSPWWLRDLSHQEGES</sequence>
<reference evidence="4" key="1">
    <citation type="submission" date="2021-01" db="EMBL/GenBank/DDBJ databases">
        <authorList>
            <person name="Corre E."/>
            <person name="Pelletier E."/>
            <person name="Niang G."/>
            <person name="Scheremetjew M."/>
            <person name="Finn R."/>
            <person name="Kale V."/>
            <person name="Holt S."/>
            <person name="Cochrane G."/>
            <person name="Meng A."/>
            <person name="Brown T."/>
            <person name="Cohen L."/>
        </authorList>
    </citation>
    <scope>NUCLEOTIDE SEQUENCE</scope>
    <source>
        <strain evidence="4">CCMP 410</strain>
    </source>
</reference>
<evidence type="ECO:0000313" key="4">
    <source>
        <dbReference type="EMBL" id="CAD9282180.1"/>
    </source>
</evidence>
<gene>
    <name evidence="4" type="ORF">GOCE00092_LOCUS11091</name>
</gene>
<feature type="compositionally biased region" description="Basic and acidic residues" evidence="1">
    <location>
        <begin position="260"/>
        <end position="270"/>
    </location>
</feature>
<feature type="signal peptide" evidence="3">
    <location>
        <begin position="1"/>
        <end position="23"/>
    </location>
</feature>
<dbReference type="AlphaFoldDB" id="A0A7S1Y7R4"/>
<feature type="region of interest" description="Disordered" evidence="1">
    <location>
        <begin position="226"/>
        <end position="291"/>
    </location>
</feature>